<dbReference type="Pfam" id="PF01370">
    <property type="entry name" value="Epimerase"/>
    <property type="match status" value="1"/>
</dbReference>
<reference evidence="3 4" key="1">
    <citation type="journal article" date="2014" name="PLoS Genet.">
        <title>Phylogenetically driven sequencing of extremely halophilic archaea reveals strategies for static and dynamic osmo-response.</title>
        <authorList>
            <person name="Becker E.A."/>
            <person name="Seitzer P.M."/>
            <person name="Tritt A."/>
            <person name="Larsen D."/>
            <person name="Krusor M."/>
            <person name="Yao A.I."/>
            <person name="Wu D."/>
            <person name="Madern D."/>
            <person name="Eisen J.A."/>
            <person name="Darling A.E."/>
            <person name="Facciotti M.T."/>
        </authorList>
    </citation>
    <scope>NUCLEOTIDE SEQUENCE [LARGE SCALE GENOMIC DNA]</scope>
    <source>
        <strain evidence="3 4">DSM 11551</strain>
    </source>
</reference>
<dbReference type="InterPro" id="IPR036291">
    <property type="entry name" value="NAD(P)-bd_dom_sf"/>
</dbReference>
<dbReference type="AlphaFoldDB" id="L9UUA6"/>
<evidence type="ECO:0000313" key="3">
    <source>
        <dbReference type="EMBL" id="ELY28485.1"/>
    </source>
</evidence>
<dbReference type="PANTHER" id="PTHR43000">
    <property type="entry name" value="DTDP-D-GLUCOSE 4,6-DEHYDRATASE-RELATED"/>
    <property type="match status" value="1"/>
</dbReference>
<proteinExistence type="inferred from homology"/>
<dbReference type="Gene3D" id="3.40.50.720">
    <property type="entry name" value="NAD(P)-binding Rossmann-like Domain"/>
    <property type="match status" value="1"/>
</dbReference>
<organism evidence="3 4">
    <name type="scientific">Halogeometricum borinquense (strain ATCC 700274 / DSM 11551 / JCM 10706 / KCTC 4070 / PR3)</name>
    <dbReference type="NCBI Taxonomy" id="469382"/>
    <lineage>
        <taxon>Archaea</taxon>
        <taxon>Methanobacteriati</taxon>
        <taxon>Methanobacteriota</taxon>
        <taxon>Stenosarchaea group</taxon>
        <taxon>Halobacteria</taxon>
        <taxon>Halobacteriales</taxon>
        <taxon>Haloferacaceae</taxon>
        <taxon>Halogeometricum</taxon>
    </lineage>
</organism>
<dbReference type="EMBL" id="AOHT01000024">
    <property type="protein sequence ID" value="ELY28485.1"/>
    <property type="molecule type" value="Genomic_DNA"/>
</dbReference>
<protein>
    <submittedName>
        <fullName evidence="3">Nucleoside-diphosphate-sugar epimerase</fullName>
    </submittedName>
</protein>
<dbReference type="RefSeq" id="WP_006054813.1">
    <property type="nucleotide sequence ID" value="NZ_AOHT01000024.1"/>
</dbReference>
<comment type="caution">
    <text evidence="3">The sequence shown here is derived from an EMBL/GenBank/DDBJ whole genome shotgun (WGS) entry which is preliminary data.</text>
</comment>
<gene>
    <name evidence="3" type="ORF">C499_07480</name>
</gene>
<accession>L9UUA6</accession>
<sequence>MTTLDSVLVTGGAGFVGSHAVEYYAERGSDVTALDNLSRTETLEKADESRNTAAYNWNYIEENYPDVELVEADIRDFETLESIVEGHDAIVHTAGQVAVTASLTDPRTDFEVNAEGTFNVLEAARKADSDPAVVVASTNKVYGNNVNEIPVREEENRYWYDDSDFENGIPETLSIDGCEHTPYGVSKLTADLYVQDYAERGAVDAAAFRMSCIYGTRQFGNEDQGWVAHFAISTLRDEPLTIFGDGKQVRDVLYVKDLIRAYDAFLSDPEDKPAVYNIGGGAENTTSLLEFLDILESKTGTRTCLLYTSARGRPEGVRLGHVARPRTSRLGGAGQLRGRYRTIRRLVREPIVRTRKSEEFAH</sequence>
<evidence type="ECO:0000256" key="1">
    <source>
        <dbReference type="ARBA" id="ARBA00007637"/>
    </source>
</evidence>
<dbReference type="PATRIC" id="fig|469382.19.peg.1460"/>
<feature type="domain" description="NAD-dependent epimerase/dehydratase" evidence="2">
    <location>
        <begin position="7"/>
        <end position="279"/>
    </location>
</feature>
<evidence type="ECO:0000259" key="2">
    <source>
        <dbReference type="Pfam" id="PF01370"/>
    </source>
</evidence>
<comment type="similarity">
    <text evidence="1">Belongs to the NAD(P)-dependent epimerase/dehydratase family.</text>
</comment>
<dbReference type="InterPro" id="IPR001509">
    <property type="entry name" value="Epimerase_deHydtase"/>
</dbReference>
<dbReference type="Proteomes" id="UP000011585">
    <property type="component" value="Unassembled WGS sequence"/>
</dbReference>
<evidence type="ECO:0000313" key="4">
    <source>
        <dbReference type="Proteomes" id="UP000011585"/>
    </source>
</evidence>
<dbReference type="SUPFAM" id="SSF51735">
    <property type="entry name" value="NAD(P)-binding Rossmann-fold domains"/>
    <property type="match status" value="1"/>
</dbReference>
<name>L9UUA6_HALBP</name>